<feature type="compositionally biased region" description="Acidic residues" evidence="1">
    <location>
        <begin position="108"/>
        <end position="122"/>
    </location>
</feature>
<gene>
    <name evidence="2" type="ORF">Taro_022325</name>
</gene>
<keyword evidence="3" id="KW-1185">Reference proteome</keyword>
<dbReference type="Proteomes" id="UP000652761">
    <property type="component" value="Unassembled WGS sequence"/>
</dbReference>
<proteinExistence type="predicted"/>
<sequence length="135" mass="14728">MLQSRLIPASFAKEEDLQNLCTAKVAKHDAEIATSSGPGRKSAREKTHLPSWPRPGRGGGGGGPEATASHTADRLRWRRRRWQRQITDLLHPISRAEAEVAEEREVGGEEADVAEEEGEGGEEYATKAALLNFAT</sequence>
<accession>A0A843VAZ8</accession>
<evidence type="ECO:0000256" key="1">
    <source>
        <dbReference type="SAM" id="MobiDB-lite"/>
    </source>
</evidence>
<comment type="caution">
    <text evidence="2">The sequence shown here is derived from an EMBL/GenBank/DDBJ whole genome shotgun (WGS) entry which is preliminary data.</text>
</comment>
<dbReference type="AlphaFoldDB" id="A0A843VAZ8"/>
<organism evidence="2 3">
    <name type="scientific">Colocasia esculenta</name>
    <name type="common">Wild taro</name>
    <name type="synonym">Arum esculentum</name>
    <dbReference type="NCBI Taxonomy" id="4460"/>
    <lineage>
        <taxon>Eukaryota</taxon>
        <taxon>Viridiplantae</taxon>
        <taxon>Streptophyta</taxon>
        <taxon>Embryophyta</taxon>
        <taxon>Tracheophyta</taxon>
        <taxon>Spermatophyta</taxon>
        <taxon>Magnoliopsida</taxon>
        <taxon>Liliopsida</taxon>
        <taxon>Araceae</taxon>
        <taxon>Aroideae</taxon>
        <taxon>Colocasieae</taxon>
        <taxon>Colocasia</taxon>
    </lineage>
</organism>
<evidence type="ECO:0000313" key="2">
    <source>
        <dbReference type="EMBL" id="MQL89743.1"/>
    </source>
</evidence>
<evidence type="ECO:0000313" key="3">
    <source>
        <dbReference type="Proteomes" id="UP000652761"/>
    </source>
</evidence>
<feature type="region of interest" description="Disordered" evidence="1">
    <location>
        <begin position="29"/>
        <end position="76"/>
    </location>
</feature>
<dbReference type="EMBL" id="NMUH01001174">
    <property type="protein sequence ID" value="MQL89743.1"/>
    <property type="molecule type" value="Genomic_DNA"/>
</dbReference>
<name>A0A843VAZ8_COLES</name>
<protein>
    <submittedName>
        <fullName evidence="2">Uncharacterized protein</fullName>
    </submittedName>
</protein>
<feature type="region of interest" description="Disordered" evidence="1">
    <location>
        <begin position="100"/>
        <end position="122"/>
    </location>
</feature>
<reference evidence="2" key="1">
    <citation type="submission" date="2017-07" db="EMBL/GenBank/DDBJ databases">
        <title>Taro Niue Genome Assembly and Annotation.</title>
        <authorList>
            <person name="Atibalentja N."/>
            <person name="Keating K."/>
            <person name="Fields C.J."/>
        </authorList>
    </citation>
    <scope>NUCLEOTIDE SEQUENCE</scope>
    <source>
        <strain evidence="2">Niue_2</strain>
        <tissue evidence="2">Leaf</tissue>
    </source>
</reference>